<sequence>MSIWISVLTFGYKEQGVVGMSRPPGAIPPPHPAGGVASGVGPSQGSGPPPGYASNQQQAAMMKQMMAMEREKRVQMQMMEQQKQQQILREQRQQQQQHLLAEQVKDGLCNSPLLVCVCLVCSLCADVCVRSSNSSS</sequence>
<accession>A0AAV9SK01</accession>
<keyword evidence="5" id="KW-1185">Reference proteome</keyword>
<proteinExistence type="predicted"/>
<comment type="caution">
    <text evidence="4">The sequence shown here is derived from an EMBL/GenBank/DDBJ whole genome shotgun (WGS) entry which is preliminary data.</text>
</comment>
<gene>
    <name evidence="4" type="ORF">CRENBAI_011405</name>
</gene>
<dbReference type="EMBL" id="JAHHUM010000292">
    <property type="protein sequence ID" value="KAK5621818.1"/>
    <property type="molecule type" value="Genomic_DNA"/>
</dbReference>
<dbReference type="InterPro" id="IPR048455">
    <property type="entry name" value="MAML1_3_TAD2"/>
</dbReference>
<dbReference type="Proteomes" id="UP001311232">
    <property type="component" value="Unassembled WGS sequence"/>
</dbReference>
<feature type="coiled-coil region" evidence="1">
    <location>
        <begin position="65"/>
        <end position="98"/>
    </location>
</feature>
<protein>
    <recommendedName>
        <fullName evidence="3">Mastermind-like 1/3 transactivation domain-containing protein</fullName>
    </recommendedName>
</protein>
<feature type="domain" description="Mastermind-like 1/3 transactivation" evidence="3">
    <location>
        <begin position="42"/>
        <end position="106"/>
    </location>
</feature>
<feature type="region of interest" description="Disordered" evidence="2">
    <location>
        <begin position="21"/>
        <end position="55"/>
    </location>
</feature>
<evidence type="ECO:0000313" key="4">
    <source>
        <dbReference type="EMBL" id="KAK5621818.1"/>
    </source>
</evidence>
<name>A0AAV9SK01_9TELE</name>
<evidence type="ECO:0000256" key="2">
    <source>
        <dbReference type="SAM" id="MobiDB-lite"/>
    </source>
</evidence>
<keyword evidence="1" id="KW-0175">Coiled coil</keyword>
<dbReference type="AlphaFoldDB" id="A0AAV9SK01"/>
<dbReference type="Pfam" id="PF20801">
    <property type="entry name" value="MAML1_3_TAD2"/>
    <property type="match status" value="1"/>
</dbReference>
<evidence type="ECO:0000313" key="5">
    <source>
        <dbReference type="Proteomes" id="UP001311232"/>
    </source>
</evidence>
<evidence type="ECO:0000256" key="1">
    <source>
        <dbReference type="SAM" id="Coils"/>
    </source>
</evidence>
<organism evidence="4 5">
    <name type="scientific">Crenichthys baileyi</name>
    <name type="common">White River springfish</name>
    <dbReference type="NCBI Taxonomy" id="28760"/>
    <lineage>
        <taxon>Eukaryota</taxon>
        <taxon>Metazoa</taxon>
        <taxon>Chordata</taxon>
        <taxon>Craniata</taxon>
        <taxon>Vertebrata</taxon>
        <taxon>Euteleostomi</taxon>
        <taxon>Actinopterygii</taxon>
        <taxon>Neopterygii</taxon>
        <taxon>Teleostei</taxon>
        <taxon>Neoteleostei</taxon>
        <taxon>Acanthomorphata</taxon>
        <taxon>Ovalentaria</taxon>
        <taxon>Atherinomorphae</taxon>
        <taxon>Cyprinodontiformes</taxon>
        <taxon>Goodeidae</taxon>
        <taxon>Crenichthys</taxon>
    </lineage>
</organism>
<evidence type="ECO:0000259" key="3">
    <source>
        <dbReference type="Pfam" id="PF20801"/>
    </source>
</evidence>
<reference evidence="4 5" key="1">
    <citation type="submission" date="2021-06" db="EMBL/GenBank/DDBJ databases">
        <authorList>
            <person name="Palmer J.M."/>
        </authorList>
    </citation>
    <scope>NUCLEOTIDE SEQUENCE [LARGE SCALE GENOMIC DNA]</scope>
    <source>
        <strain evidence="4 5">MEX-2019</strain>
        <tissue evidence="4">Muscle</tissue>
    </source>
</reference>